<keyword evidence="1" id="KW-0812">Transmembrane</keyword>
<dbReference type="Proteomes" id="UP000014227">
    <property type="component" value="Chromosome I"/>
</dbReference>
<dbReference type="TCDB" id="1.B.50.2.3">
    <property type="family name" value="the acid-fast bacterial, outer membrane porin (afb-omp) family"/>
</dbReference>
<dbReference type="AlphaFoldDB" id="S0EUI6"/>
<dbReference type="KEGG" id="ccz:CCALI_01501"/>
<dbReference type="GO" id="GO:0055070">
    <property type="term" value="P:copper ion homeostasis"/>
    <property type="evidence" value="ECO:0007669"/>
    <property type="project" value="InterPro"/>
</dbReference>
<organism evidence="2 3">
    <name type="scientific">Chthonomonas calidirosea (strain DSM 23976 / ICMP 18418 / T49)</name>
    <dbReference type="NCBI Taxonomy" id="1303518"/>
    <lineage>
        <taxon>Bacteria</taxon>
        <taxon>Bacillati</taxon>
        <taxon>Armatimonadota</taxon>
        <taxon>Chthonomonadia</taxon>
        <taxon>Chthonomonadales</taxon>
        <taxon>Chthonomonadaceae</taxon>
        <taxon>Chthonomonas</taxon>
    </lineage>
</organism>
<dbReference type="InParanoid" id="S0EUI6"/>
<dbReference type="STRING" id="454171.CP488_02596"/>
<dbReference type="RefSeq" id="WP_016482853.1">
    <property type="nucleotide sequence ID" value="NC_021487.1"/>
</dbReference>
<dbReference type="InterPro" id="IPR021522">
    <property type="entry name" value="MctB"/>
</dbReference>
<dbReference type="HOGENOM" id="CLU_962056_0_0_0"/>
<keyword evidence="1" id="KW-1133">Transmembrane helix</keyword>
<keyword evidence="1" id="KW-0472">Membrane</keyword>
<sequence length="289" mass="30675">MGPGFKYHVITISAIFLALTVGLVVGSLTVSPRLVRTFSGALHNLNITVQQDLAAKRQQVANYQKFLDKVMPSLVQKDLQGQDVTLIQVGDYSDPIPAIQTVVSQAGGEVVNVITLQHILSDDGSLLDQKLSELHSDHPNLPTSRVKLLNLLATTLVKGENPSDPLLGPLQDAGLISFHSSYPLQPVCRRFVLLAGSHADATSRVTNVDAPLIAALQHLGATVVMCEPQNASVSDVPVYHTLGLQVPTIDDVDDSIGLYSLVLALQGGVSGDFGVKPTAKDLIPTPSSS</sequence>
<dbReference type="PATRIC" id="fig|1303518.3.peg.1540"/>
<reference evidence="3" key="1">
    <citation type="submission" date="2013-03" db="EMBL/GenBank/DDBJ databases">
        <title>Genome sequence of Chthonomonas calidirosea, the first sequenced genome from the Armatimonadetes phylum (formally candidate division OP10).</title>
        <authorList>
            <person name="Lee K.C.Y."/>
            <person name="Morgan X.C."/>
            <person name="Dunfield P.F."/>
            <person name="Tamas I."/>
            <person name="Houghton K.M."/>
            <person name="Vyssotski M."/>
            <person name="Ryan J.L.J."/>
            <person name="Lagutin K."/>
            <person name="McDonald I.R."/>
            <person name="Stott M.B."/>
        </authorList>
    </citation>
    <scope>NUCLEOTIDE SEQUENCE [LARGE SCALE GENOMIC DNA]</scope>
    <source>
        <strain evidence="3">DSM 23976 / ICMP 18418 / T49</strain>
    </source>
</reference>
<accession>S0EUI6</accession>
<gene>
    <name evidence="2" type="ORF">CCALI_01501</name>
</gene>
<evidence type="ECO:0000256" key="1">
    <source>
        <dbReference type="SAM" id="Phobius"/>
    </source>
</evidence>
<evidence type="ECO:0000313" key="2">
    <source>
        <dbReference type="EMBL" id="CCW35317.1"/>
    </source>
</evidence>
<dbReference type="Pfam" id="PF11382">
    <property type="entry name" value="MctB"/>
    <property type="match status" value="1"/>
</dbReference>
<evidence type="ECO:0008006" key="4">
    <source>
        <dbReference type="Google" id="ProtNLM"/>
    </source>
</evidence>
<feature type="transmembrane region" description="Helical" evidence="1">
    <location>
        <begin position="7"/>
        <end position="28"/>
    </location>
</feature>
<protein>
    <recommendedName>
        <fullName evidence="4">Copper transport outer membrane protein, MctB</fullName>
    </recommendedName>
</protein>
<dbReference type="EMBL" id="HF951689">
    <property type="protein sequence ID" value="CCW35317.1"/>
    <property type="molecule type" value="Genomic_DNA"/>
</dbReference>
<name>S0EUI6_CHTCT</name>
<proteinExistence type="predicted"/>
<evidence type="ECO:0000313" key="3">
    <source>
        <dbReference type="Proteomes" id="UP000014227"/>
    </source>
</evidence>
<dbReference type="GO" id="GO:0016020">
    <property type="term" value="C:membrane"/>
    <property type="evidence" value="ECO:0007669"/>
    <property type="project" value="InterPro"/>
</dbReference>
<keyword evidence="3" id="KW-1185">Reference proteome</keyword>